<dbReference type="AlphaFoldDB" id="A0A1M4YIY3"/>
<protein>
    <recommendedName>
        <fullName evidence="2">Amidohydrolase-related domain-containing protein</fullName>
    </recommendedName>
</protein>
<evidence type="ECO:0000256" key="1">
    <source>
        <dbReference type="ARBA" id="ARBA00023239"/>
    </source>
</evidence>
<dbReference type="GO" id="GO:0016831">
    <property type="term" value="F:carboxy-lyase activity"/>
    <property type="evidence" value="ECO:0007669"/>
    <property type="project" value="InterPro"/>
</dbReference>
<gene>
    <name evidence="3" type="ORF">SAMN02745190_01770</name>
</gene>
<dbReference type="PANTHER" id="PTHR21240:SF30">
    <property type="entry name" value="AMIDOHYDROLASE-RELATED DOMAIN-CONTAINING PROTEIN-RELATED"/>
    <property type="match status" value="1"/>
</dbReference>
<dbReference type="EMBL" id="FQUG01000006">
    <property type="protein sequence ID" value="SHF05699.1"/>
    <property type="molecule type" value="Genomic_DNA"/>
</dbReference>
<dbReference type="STRING" id="1123243.SAMN02745190_01770"/>
<keyword evidence="1" id="KW-0456">Lyase</keyword>
<dbReference type="InterPro" id="IPR032466">
    <property type="entry name" value="Metal_Hydrolase"/>
</dbReference>
<dbReference type="GO" id="GO:0005829">
    <property type="term" value="C:cytosol"/>
    <property type="evidence" value="ECO:0007669"/>
    <property type="project" value="TreeGrafter"/>
</dbReference>
<dbReference type="GO" id="GO:0019748">
    <property type="term" value="P:secondary metabolic process"/>
    <property type="evidence" value="ECO:0007669"/>
    <property type="project" value="TreeGrafter"/>
</dbReference>
<feature type="domain" description="Amidohydrolase-related" evidence="2">
    <location>
        <begin position="4"/>
        <end position="332"/>
    </location>
</feature>
<accession>A0A1M4YIY3</accession>
<proteinExistence type="predicted"/>
<dbReference type="OrthoDB" id="9777673at2"/>
<evidence type="ECO:0000259" key="2">
    <source>
        <dbReference type="Pfam" id="PF04909"/>
    </source>
</evidence>
<reference evidence="3 4" key="1">
    <citation type="submission" date="2016-11" db="EMBL/GenBank/DDBJ databases">
        <authorList>
            <person name="Jaros S."/>
            <person name="Januszkiewicz K."/>
            <person name="Wedrychowicz H."/>
        </authorList>
    </citation>
    <scope>NUCLEOTIDE SEQUENCE [LARGE SCALE GENOMIC DNA]</scope>
    <source>
        <strain evidence="3 4">DSM 10502</strain>
    </source>
</reference>
<dbReference type="InterPro" id="IPR006680">
    <property type="entry name" value="Amidohydro-rel"/>
</dbReference>
<dbReference type="Pfam" id="PF04909">
    <property type="entry name" value="Amidohydro_2"/>
    <property type="match status" value="1"/>
</dbReference>
<dbReference type="GO" id="GO:0016787">
    <property type="term" value="F:hydrolase activity"/>
    <property type="evidence" value="ECO:0007669"/>
    <property type="project" value="InterPro"/>
</dbReference>
<dbReference type="RefSeq" id="WP_072935851.1">
    <property type="nucleotide sequence ID" value="NZ_FQUG01000006.1"/>
</dbReference>
<organism evidence="3 4">
    <name type="scientific">Schwartzia succinivorans DSM 10502</name>
    <dbReference type="NCBI Taxonomy" id="1123243"/>
    <lineage>
        <taxon>Bacteria</taxon>
        <taxon>Bacillati</taxon>
        <taxon>Bacillota</taxon>
        <taxon>Negativicutes</taxon>
        <taxon>Selenomonadales</taxon>
        <taxon>Selenomonadaceae</taxon>
        <taxon>Schwartzia</taxon>
    </lineage>
</organism>
<sequence>MKIIDCEFHYYLPEMMDYLSTRKEAMRYYPETKVLEVRDKVFARFDGVTNEYPVIDELLNFGAERVAVMDKNGIDVSVLSSSPALEELPKGQAVAFAKKSNDAVAEIMKKYPGRFLGAAVLPTPYVDEAIKELERCINELGFEYWHTHSNYKTEHLYEEKYLPLLAKTEELGCAVYVHPQASDDADMKNMGYVYSSPGLGFGLDAMKTSLRLILNGTFDKFPKLRMILGHLGEYFPFILERVDNRFEWIRDDEVKMKHSVSYYFKNKNVVVTTSGNMSKLAFECTKKALGIDSIIFASDYPYECLSAMMKYMDSLELTDEEKEKVFHLNAEKYILRK</sequence>
<dbReference type="Proteomes" id="UP000184404">
    <property type="component" value="Unassembled WGS sequence"/>
</dbReference>
<dbReference type="InterPro" id="IPR032465">
    <property type="entry name" value="ACMSD"/>
</dbReference>
<dbReference type="Gene3D" id="3.20.20.140">
    <property type="entry name" value="Metal-dependent hydrolases"/>
    <property type="match status" value="1"/>
</dbReference>
<dbReference type="PANTHER" id="PTHR21240">
    <property type="entry name" value="2-AMINO-3-CARBOXYLMUCONATE-6-SEMIALDEHYDE DECARBOXYLASE"/>
    <property type="match status" value="1"/>
</dbReference>
<name>A0A1M4YIY3_9FIRM</name>
<evidence type="ECO:0000313" key="3">
    <source>
        <dbReference type="EMBL" id="SHF05699.1"/>
    </source>
</evidence>
<dbReference type="SUPFAM" id="SSF51556">
    <property type="entry name" value="Metallo-dependent hydrolases"/>
    <property type="match status" value="1"/>
</dbReference>
<keyword evidence="4" id="KW-1185">Reference proteome</keyword>
<evidence type="ECO:0000313" key="4">
    <source>
        <dbReference type="Proteomes" id="UP000184404"/>
    </source>
</evidence>